<gene>
    <name evidence="2" type="ORF">PLOB_00023401</name>
</gene>
<organism evidence="2 3">
    <name type="scientific">Porites lobata</name>
    <dbReference type="NCBI Taxonomy" id="104759"/>
    <lineage>
        <taxon>Eukaryota</taxon>
        <taxon>Metazoa</taxon>
        <taxon>Cnidaria</taxon>
        <taxon>Anthozoa</taxon>
        <taxon>Hexacorallia</taxon>
        <taxon>Scleractinia</taxon>
        <taxon>Fungiina</taxon>
        <taxon>Poritidae</taxon>
        <taxon>Porites</taxon>
    </lineage>
</organism>
<accession>A0ABN8RNP9</accession>
<sequence length="221" mass="25068">MATTNSAFRTETRDEHLYNHIELFNRSSSPINAPAANRYQNCREQQPTENQIATGRRMYSDYRTESNNEHLYNNIQSINEPSSPGTESQAAYQTSHCSFRRTQRSVAALNALNSAFRAESSYENLYDHIELSNMQSLPRCLPSGAPPVNQAYQEEAVYQNYEGNNRPVASNSAFRAEPNDEHLYNHIELSNRQPVPSGSPAANQIYQEEAANQNYEGNNRP</sequence>
<keyword evidence="3" id="KW-1185">Reference proteome</keyword>
<reference evidence="2 3" key="1">
    <citation type="submission" date="2022-05" db="EMBL/GenBank/DDBJ databases">
        <authorList>
            <consortium name="Genoscope - CEA"/>
            <person name="William W."/>
        </authorList>
    </citation>
    <scope>NUCLEOTIDE SEQUENCE [LARGE SCALE GENOMIC DNA]</scope>
</reference>
<evidence type="ECO:0000256" key="1">
    <source>
        <dbReference type="SAM" id="MobiDB-lite"/>
    </source>
</evidence>
<evidence type="ECO:0000313" key="3">
    <source>
        <dbReference type="Proteomes" id="UP001159405"/>
    </source>
</evidence>
<dbReference type="Proteomes" id="UP001159405">
    <property type="component" value="Unassembled WGS sequence"/>
</dbReference>
<comment type="caution">
    <text evidence="2">The sequence shown here is derived from an EMBL/GenBank/DDBJ whole genome shotgun (WGS) entry which is preliminary data.</text>
</comment>
<dbReference type="EMBL" id="CALNXK010000278">
    <property type="protein sequence ID" value="CAH3180519.1"/>
    <property type="molecule type" value="Genomic_DNA"/>
</dbReference>
<feature type="region of interest" description="Disordered" evidence="1">
    <location>
        <begin position="190"/>
        <end position="221"/>
    </location>
</feature>
<name>A0ABN8RNP9_9CNID</name>
<protein>
    <submittedName>
        <fullName evidence="2">Uncharacterized protein</fullName>
    </submittedName>
</protein>
<evidence type="ECO:0000313" key="2">
    <source>
        <dbReference type="EMBL" id="CAH3180519.1"/>
    </source>
</evidence>
<proteinExistence type="predicted"/>
<feature type="non-terminal residue" evidence="2">
    <location>
        <position position="221"/>
    </location>
</feature>